<dbReference type="EMBL" id="JAGYWB010000009">
    <property type="protein sequence ID" value="KAI0509920.1"/>
    <property type="molecule type" value="Genomic_DNA"/>
</dbReference>
<feature type="domain" description="RRM" evidence="3">
    <location>
        <begin position="71"/>
        <end position="148"/>
    </location>
</feature>
<dbReference type="GO" id="GO:0003723">
    <property type="term" value="F:RNA binding"/>
    <property type="evidence" value="ECO:0007669"/>
    <property type="project" value="UniProtKB-UniRule"/>
</dbReference>
<accession>A0A8T3BCB7</accession>
<name>A0A8T3BCB7_DENNO</name>
<reference evidence="4" key="1">
    <citation type="journal article" date="2022" name="Front. Genet.">
        <title>Chromosome-Scale Assembly of the Dendrobium nobile Genome Provides Insights Into the Molecular Mechanism of the Biosynthesis of the Medicinal Active Ingredient of Dendrobium.</title>
        <authorList>
            <person name="Xu Q."/>
            <person name="Niu S.-C."/>
            <person name="Li K.-L."/>
            <person name="Zheng P.-J."/>
            <person name="Zhang X.-J."/>
            <person name="Jia Y."/>
            <person name="Liu Y."/>
            <person name="Niu Y.-X."/>
            <person name="Yu L.-H."/>
            <person name="Chen D.-F."/>
            <person name="Zhang G.-Q."/>
        </authorList>
    </citation>
    <scope>NUCLEOTIDE SEQUENCE</scope>
    <source>
        <tissue evidence="4">Leaf</tissue>
    </source>
</reference>
<evidence type="ECO:0000256" key="2">
    <source>
        <dbReference type="PROSITE-ProRule" id="PRU00176"/>
    </source>
</evidence>
<comment type="caution">
    <text evidence="4">The sequence shown here is derived from an EMBL/GenBank/DDBJ whole genome shotgun (WGS) entry which is preliminary data.</text>
</comment>
<proteinExistence type="predicted"/>
<dbReference type="InterPro" id="IPR050886">
    <property type="entry name" value="RNA-binding_reg"/>
</dbReference>
<dbReference type="Pfam" id="PF00076">
    <property type="entry name" value="RRM_1"/>
    <property type="match status" value="2"/>
</dbReference>
<dbReference type="SMART" id="SM00360">
    <property type="entry name" value="RRM"/>
    <property type="match status" value="2"/>
</dbReference>
<dbReference type="GO" id="GO:0005634">
    <property type="term" value="C:nucleus"/>
    <property type="evidence" value="ECO:0007669"/>
    <property type="project" value="TreeGrafter"/>
</dbReference>
<gene>
    <name evidence="4" type="ORF">KFK09_010520</name>
</gene>
<keyword evidence="1 2" id="KW-0694">RNA-binding</keyword>
<evidence type="ECO:0000313" key="4">
    <source>
        <dbReference type="EMBL" id="KAI0509920.1"/>
    </source>
</evidence>
<dbReference type="SMR" id="A0A8T3BCB7"/>
<sequence>MESEKGKGVATNESVDNEGRLWNSFMEKHLRSLTQTLHKKEIVDLLVKLGMSFPQIAKEIRVTARQYLVDQRLVVYGLHEETTTETLCDAFSSYGEIVEGHVMTDSVTGESRRFGFITFKNIESLQKALEEGRTLVDGRLVLHQPANERFDGAVATADAELRRLYVGNIPRDITTKKLLDFFAKYGEIEEGSVMFDDQETRISKGYGFVTFKTSEDATNAINDPNKKLGTNRLKVKRANKYKPKNL</sequence>
<keyword evidence="5" id="KW-1185">Reference proteome</keyword>
<dbReference type="SUPFAM" id="SSF54928">
    <property type="entry name" value="RNA-binding domain, RBD"/>
    <property type="match status" value="1"/>
</dbReference>
<dbReference type="Gene3D" id="3.30.70.330">
    <property type="match status" value="2"/>
</dbReference>
<dbReference type="InterPro" id="IPR012677">
    <property type="entry name" value="Nucleotide-bd_a/b_plait_sf"/>
</dbReference>
<feature type="domain" description="RRM" evidence="3">
    <location>
        <begin position="162"/>
        <end position="240"/>
    </location>
</feature>
<evidence type="ECO:0000259" key="3">
    <source>
        <dbReference type="PROSITE" id="PS50102"/>
    </source>
</evidence>
<dbReference type="Proteomes" id="UP000829196">
    <property type="component" value="Unassembled WGS sequence"/>
</dbReference>
<dbReference type="PROSITE" id="PS50102">
    <property type="entry name" value="RRM"/>
    <property type="match status" value="2"/>
</dbReference>
<organism evidence="4 5">
    <name type="scientific">Dendrobium nobile</name>
    <name type="common">Orchid</name>
    <dbReference type="NCBI Taxonomy" id="94219"/>
    <lineage>
        <taxon>Eukaryota</taxon>
        <taxon>Viridiplantae</taxon>
        <taxon>Streptophyta</taxon>
        <taxon>Embryophyta</taxon>
        <taxon>Tracheophyta</taxon>
        <taxon>Spermatophyta</taxon>
        <taxon>Magnoliopsida</taxon>
        <taxon>Liliopsida</taxon>
        <taxon>Asparagales</taxon>
        <taxon>Orchidaceae</taxon>
        <taxon>Epidendroideae</taxon>
        <taxon>Malaxideae</taxon>
        <taxon>Dendrobiinae</taxon>
        <taxon>Dendrobium</taxon>
    </lineage>
</organism>
<evidence type="ECO:0000313" key="5">
    <source>
        <dbReference type="Proteomes" id="UP000829196"/>
    </source>
</evidence>
<dbReference type="PANTHER" id="PTHR48024:SF56">
    <property type="entry name" value="HETEROGENEOUS NUCLEAR RIBONUCLEOPROTEIN A0"/>
    <property type="match status" value="1"/>
</dbReference>
<evidence type="ECO:0000256" key="1">
    <source>
        <dbReference type="ARBA" id="ARBA00022884"/>
    </source>
</evidence>
<dbReference type="InterPro" id="IPR035979">
    <property type="entry name" value="RBD_domain_sf"/>
</dbReference>
<dbReference type="AlphaFoldDB" id="A0A8T3BCB7"/>
<dbReference type="InterPro" id="IPR000504">
    <property type="entry name" value="RRM_dom"/>
</dbReference>
<dbReference type="OrthoDB" id="267048at2759"/>
<protein>
    <recommendedName>
        <fullName evidence="3">RRM domain-containing protein</fullName>
    </recommendedName>
</protein>
<dbReference type="PANTHER" id="PTHR48024">
    <property type="entry name" value="GEO13361P1-RELATED"/>
    <property type="match status" value="1"/>
</dbReference>